<dbReference type="Pfam" id="PF13602">
    <property type="entry name" value="ADH_zinc_N_2"/>
    <property type="match status" value="1"/>
</dbReference>
<dbReference type="STRING" id="1664694.A0A0N0NIF7"/>
<proteinExistence type="predicted"/>
<dbReference type="InterPro" id="IPR011032">
    <property type="entry name" value="GroES-like_sf"/>
</dbReference>
<dbReference type="SMART" id="SM00829">
    <property type="entry name" value="PKS_ER"/>
    <property type="match status" value="1"/>
</dbReference>
<dbReference type="InterPro" id="IPR052711">
    <property type="entry name" value="Zinc_ADH-like"/>
</dbReference>
<dbReference type="OrthoDB" id="3509362at2759"/>
<protein>
    <submittedName>
        <fullName evidence="2">Zinc-type alcohol dehydrogenase-like protein</fullName>
    </submittedName>
</protein>
<accession>A0A0N0NIF7</accession>
<dbReference type="InterPro" id="IPR036291">
    <property type="entry name" value="NAD(P)-bd_dom_sf"/>
</dbReference>
<dbReference type="SUPFAM" id="SSF51735">
    <property type="entry name" value="NAD(P)-binding Rossmann-fold domains"/>
    <property type="match status" value="1"/>
</dbReference>
<comment type="caution">
    <text evidence="2">The sequence shown here is derived from an EMBL/GenBank/DDBJ whole genome shotgun (WGS) entry which is preliminary data.</text>
</comment>
<evidence type="ECO:0000313" key="3">
    <source>
        <dbReference type="Proteomes" id="UP000038010"/>
    </source>
</evidence>
<name>A0A0N0NIF7_9EURO</name>
<gene>
    <name evidence="2" type="ORF">AB675_11117</name>
</gene>
<evidence type="ECO:0000313" key="2">
    <source>
        <dbReference type="EMBL" id="KPI35781.1"/>
    </source>
</evidence>
<dbReference type="GeneID" id="28731817"/>
<reference evidence="2 3" key="1">
    <citation type="submission" date="2015-06" db="EMBL/GenBank/DDBJ databases">
        <title>Draft genome of the ant-associated black yeast Phialophora attae CBS 131958.</title>
        <authorList>
            <person name="Moreno L.F."/>
            <person name="Stielow B.J."/>
            <person name="de Hoog S."/>
            <person name="Vicente V.A."/>
            <person name="Weiss V.A."/>
            <person name="de Vries M."/>
            <person name="Cruz L.M."/>
            <person name="Souza E.M."/>
        </authorList>
    </citation>
    <scope>NUCLEOTIDE SEQUENCE [LARGE SCALE GENOMIC DNA]</scope>
    <source>
        <strain evidence="2 3">CBS 131958</strain>
    </source>
</reference>
<sequence length="426" mass="45495">MPAMVEFIPETTRSWTTNLDGVPALTLRTSPTPDPHSLPVDHVLVKILSVSLNYKDAEIINGLFKHHKSSVAPPNLIPCADSVGVVVAVGPTSTPTTQASSTSSPPKPKWSINDRVISVSYPLYLTGPAAPALLAAGVGSATNGVLTTYRVFPSHGLVACPPSLTTQPHLACCLPIAGTTAWMGLHWWRPISSSPELFVAGDRSSESLLLQGTGGVSMFGLLFAFAANFAHVILTSGSDEKLARAEELVATAFPKSATKLSTINYRSTPQWHKRVLELTDNEGVDIIFENGGGGSPSTNSTLRSFQCVKFGGIINSIGYVGGKTDILSPSSDSDTAKGAIDGGNDEIAQAMSTNINVHALARNFTLKGLLNGPRDRMEEMLRFVEYHKIKPVVDKVFSFDDARDALQYLWDGKHFGKVVIEVSPDA</sequence>
<evidence type="ECO:0000259" key="1">
    <source>
        <dbReference type="SMART" id="SM00829"/>
    </source>
</evidence>
<organism evidence="2 3">
    <name type="scientific">Cyphellophora attinorum</name>
    <dbReference type="NCBI Taxonomy" id="1664694"/>
    <lineage>
        <taxon>Eukaryota</taxon>
        <taxon>Fungi</taxon>
        <taxon>Dikarya</taxon>
        <taxon>Ascomycota</taxon>
        <taxon>Pezizomycotina</taxon>
        <taxon>Eurotiomycetes</taxon>
        <taxon>Chaetothyriomycetidae</taxon>
        <taxon>Chaetothyriales</taxon>
        <taxon>Cyphellophoraceae</taxon>
        <taxon>Cyphellophora</taxon>
    </lineage>
</organism>
<dbReference type="PANTHER" id="PTHR45033">
    <property type="match status" value="1"/>
</dbReference>
<dbReference type="InterPro" id="IPR013154">
    <property type="entry name" value="ADH-like_N"/>
</dbReference>
<dbReference type="Gene3D" id="3.40.50.720">
    <property type="entry name" value="NAD(P)-binding Rossmann-like Domain"/>
    <property type="match status" value="1"/>
</dbReference>
<dbReference type="Gene3D" id="3.90.180.10">
    <property type="entry name" value="Medium-chain alcohol dehydrogenases, catalytic domain"/>
    <property type="match status" value="1"/>
</dbReference>
<dbReference type="VEuPathDB" id="FungiDB:AB675_11117"/>
<feature type="domain" description="Enoyl reductase (ER)" evidence="1">
    <location>
        <begin position="21"/>
        <end position="420"/>
    </location>
</feature>
<dbReference type="Proteomes" id="UP000038010">
    <property type="component" value="Unassembled WGS sequence"/>
</dbReference>
<dbReference type="SUPFAM" id="SSF50129">
    <property type="entry name" value="GroES-like"/>
    <property type="match status" value="1"/>
</dbReference>
<keyword evidence="3" id="KW-1185">Reference proteome</keyword>
<dbReference type="Pfam" id="PF08240">
    <property type="entry name" value="ADH_N"/>
    <property type="match status" value="1"/>
</dbReference>
<dbReference type="PANTHER" id="PTHR45033:SF1">
    <property type="entry name" value="OXIDOREDUCTASE (EUROFUNG)"/>
    <property type="match status" value="1"/>
</dbReference>
<dbReference type="RefSeq" id="XP_017995744.1">
    <property type="nucleotide sequence ID" value="XM_018139937.1"/>
</dbReference>
<dbReference type="GO" id="GO:0016491">
    <property type="term" value="F:oxidoreductase activity"/>
    <property type="evidence" value="ECO:0007669"/>
    <property type="project" value="InterPro"/>
</dbReference>
<dbReference type="InterPro" id="IPR020843">
    <property type="entry name" value="ER"/>
</dbReference>
<dbReference type="CDD" id="cd08276">
    <property type="entry name" value="MDR7"/>
    <property type="match status" value="1"/>
</dbReference>
<dbReference type="EMBL" id="LFJN01000036">
    <property type="protein sequence ID" value="KPI35781.1"/>
    <property type="molecule type" value="Genomic_DNA"/>
</dbReference>
<dbReference type="AlphaFoldDB" id="A0A0N0NIF7"/>